<dbReference type="PROSITE" id="PS00514">
    <property type="entry name" value="FIBRINOGEN_C_1"/>
    <property type="match status" value="1"/>
</dbReference>
<dbReference type="GO" id="GO:0005615">
    <property type="term" value="C:extracellular space"/>
    <property type="evidence" value="ECO:0007669"/>
    <property type="project" value="TreeGrafter"/>
</dbReference>
<accession>A0A210QB96</accession>
<dbReference type="CDD" id="cd00087">
    <property type="entry name" value="FReD"/>
    <property type="match status" value="1"/>
</dbReference>
<keyword evidence="2" id="KW-0732">Signal</keyword>
<dbReference type="Proteomes" id="UP000242188">
    <property type="component" value="Unassembled WGS sequence"/>
</dbReference>
<dbReference type="InterPro" id="IPR050373">
    <property type="entry name" value="Fibrinogen_C-term_domain"/>
</dbReference>
<evidence type="ECO:0000259" key="3">
    <source>
        <dbReference type="PROSITE" id="PS51406"/>
    </source>
</evidence>
<feature type="signal peptide" evidence="2">
    <location>
        <begin position="1"/>
        <end position="20"/>
    </location>
</feature>
<dbReference type="InterPro" id="IPR020837">
    <property type="entry name" value="Fibrinogen_CS"/>
</dbReference>
<dbReference type="EMBL" id="NEDP02004329">
    <property type="protein sequence ID" value="OWF45991.1"/>
    <property type="molecule type" value="Genomic_DNA"/>
</dbReference>
<keyword evidence="1" id="KW-1015">Disulfide bond</keyword>
<gene>
    <name evidence="4" type="ORF">KP79_PYT15434</name>
</gene>
<feature type="domain" description="Fibrinogen C-terminal" evidence="3">
    <location>
        <begin position="98"/>
        <end position="314"/>
    </location>
</feature>
<dbReference type="InterPro" id="IPR014716">
    <property type="entry name" value="Fibrinogen_a/b/g_C_1"/>
</dbReference>
<organism evidence="4 5">
    <name type="scientific">Mizuhopecten yessoensis</name>
    <name type="common">Japanese scallop</name>
    <name type="synonym">Patinopecten yessoensis</name>
    <dbReference type="NCBI Taxonomy" id="6573"/>
    <lineage>
        <taxon>Eukaryota</taxon>
        <taxon>Metazoa</taxon>
        <taxon>Spiralia</taxon>
        <taxon>Lophotrochozoa</taxon>
        <taxon>Mollusca</taxon>
        <taxon>Bivalvia</taxon>
        <taxon>Autobranchia</taxon>
        <taxon>Pteriomorphia</taxon>
        <taxon>Pectinida</taxon>
        <taxon>Pectinoidea</taxon>
        <taxon>Pectinidae</taxon>
        <taxon>Mizuhopecten</taxon>
    </lineage>
</organism>
<proteinExistence type="predicted"/>
<sequence length="314" mass="36335">MMAMETKLMCLIMLSISIDAIFVTKQHTFTRILRVAKQDRSNYTLISNNKTTNVVMCGARCENHGCFSFAYSDLDKTCDTYSRVIVEEEGAAVSEVIMYYSLSFSSCTDVPLSFVYRIKITEGNYIDMFCDMDSAQGPWTVIQRRKQPGDENFTRSWKNYKTGFGDLQREFWLGNDILHLLTNTPRVLRVELEAWDGTTGYAEYSRFQVAHEEKKYRLNVKGFSGNVSTDAMSHSHDQPFTTFDMDNDEAPEHVTNCAQTHDGAWWFRQCTDANFNGRHQTDTGEDPISAIFWWHFPNHKRRKTPLKESVMMVR</sequence>
<protein>
    <submittedName>
        <fullName evidence="4">Angiopoietin-related protein 7</fullName>
    </submittedName>
</protein>
<dbReference type="Pfam" id="PF00147">
    <property type="entry name" value="Fibrinogen_C"/>
    <property type="match status" value="1"/>
</dbReference>
<name>A0A210QB96_MIZYE</name>
<dbReference type="SMART" id="SM00186">
    <property type="entry name" value="FBG"/>
    <property type="match status" value="1"/>
</dbReference>
<dbReference type="InterPro" id="IPR036056">
    <property type="entry name" value="Fibrinogen-like_C"/>
</dbReference>
<dbReference type="AlphaFoldDB" id="A0A210QB96"/>
<evidence type="ECO:0000313" key="5">
    <source>
        <dbReference type="Proteomes" id="UP000242188"/>
    </source>
</evidence>
<dbReference type="OrthoDB" id="7735550at2759"/>
<dbReference type="InterPro" id="IPR002181">
    <property type="entry name" value="Fibrinogen_a/b/g_C_dom"/>
</dbReference>
<dbReference type="PROSITE" id="PS51406">
    <property type="entry name" value="FIBRINOGEN_C_2"/>
    <property type="match status" value="1"/>
</dbReference>
<comment type="caution">
    <text evidence="4">The sequence shown here is derived from an EMBL/GenBank/DDBJ whole genome shotgun (WGS) entry which is preliminary data.</text>
</comment>
<reference evidence="4 5" key="1">
    <citation type="journal article" date="2017" name="Nat. Ecol. Evol.">
        <title>Scallop genome provides insights into evolution of bilaterian karyotype and development.</title>
        <authorList>
            <person name="Wang S."/>
            <person name="Zhang J."/>
            <person name="Jiao W."/>
            <person name="Li J."/>
            <person name="Xun X."/>
            <person name="Sun Y."/>
            <person name="Guo X."/>
            <person name="Huan P."/>
            <person name="Dong B."/>
            <person name="Zhang L."/>
            <person name="Hu X."/>
            <person name="Sun X."/>
            <person name="Wang J."/>
            <person name="Zhao C."/>
            <person name="Wang Y."/>
            <person name="Wang D."/>
            <person name="Huang X."/>
            <person name="Wang R."/>
            <person name="Lv J."/>
            <person name="Li Y."/>
            <person name="Zhang Z."/>
            <person name="Liu B."/>
            <person name="Lu W."/>
            <person name="Hui Y."/>
            <person name="Liang J."/>
            <person name="Zhou Z."/>
            <person name="Hou R."/>
            <person name="Li X."/>
            <person name="Liu Y."/>
            <person name="Li H."/>
            <person name="Ning X."/>
            <person name="Lin Y."/>
            <person name="Zhao L."/>
            <person name="Xing Q."/>
            <person name="Dou J."/>
            <person name="Li Y."/>
            <person name="Mao J."/>
            <person name="Guo H."/>
            <person name="Dou H."/>
            <person name="Li T."/>
            <person name="Mu C."/>
            <person name="Jiang W."/>
            <person name="Fu Q."/>
            <person name="Fu X."/>
            <person name="Miao Y."/>
            <person name="Liu J."/>
            <person name="Yu Q."/>
            <person name="Li R."/>
            <person name="Liao H."/>
            <person name="Li X."/>
            <person name="Kong Y."/>
            <person name="Jiang Z."/>
            <person name="Chourrout D."/>
            <person name="Li R."/>
            <person name="Bao Z."/>
        </authorList>
    </citation>
    <scope>NUCLEOTIDE SEQUENCE [LARGE SCALE GENOMIC DNA]</scope>
    <source>
        <strain evidence="4 5">PY_sf001</strain>
    </source>
</reference>
<evidence type="ECO:0000256" key="2">
    <source>
        <dbReference type="SAM" id="SignalP"/>
    </source>
</evidence>
<dbReference type="Gene3D" id="3.90.215.10">
    <property type="entry name" value="Gamma Fibrinogen, chain A, domain 1"/>
    <property type="match status" value="1"/>
</dbReference>
<dbReference type="PANTHER" id="PTHR19143">
    <property type="entry name" value="FIBRINOGEN/TENASCIN/ANGIOPOEITIN"/>
    <property type="match status" value="1"/>
</dbReference>
<feature type="chain" id="PRO_5013324237" evidence="2">
    <location>
        <begin position="21"/>
        <end position="314"/>
    </location>
</feature>
<evidence type="ECO:0000313" key="4">
    <source>
        <dbReference type="EMBL" id="OWF45991.1"/>
    </source>
</evidence>
<evidence type="ECO:0000256" key="1">
    <source>
        <dbReference type="ARBA" id="ARBA00023157"/>
    </source>
</evidence>
<dbReference type="SUPFAM" id="SSF56496">
    <property type="entry name" value="Fibrinogen C-terminal domain-like"/>
    <property type="match status" value="1"/>
</dbReference>
<keyword evidence="5" id="KW-1185">Reference proteome</keyword>